<gene>
    <name evidence="1" type="ORF">L6164_037048</name>
</gene>
<evidence type="ECO:0000313" key="2">
    <source>
        <dbReference type="Proteomes" id="UP000828941"/>
    </source>
</evidence>
<dbReference type="Proteomes" id="UP000828941">
    <property type="component" value="Chromosome 14"/>
</dbReference>
<proteinExistence type="predicted"/>
<comment type="caution">
    <text evidence="1">The sequence shown here is derived from an EMBL/GenBank/DDBJ whole genome shotgun (WGS) entry which is preliminary data.</text>
</comment>
<accession>A0ACB9KIS1</accession>
<keyword evidence="2" id="KW-1185">Reference proteome</keyword>
<sequence length="529" mass="58594">MAPLNVKLILLSITVFISVLPASSIYFDLERSFLQCFSSSLGNPNLTIGVASTQSSSSYNLLLQSFTRNLRFSDSKVPKPNLVVTPKAIYHIQKAVLCAKSSGLQVRVVSGGHDYEGLSYVSNIPYFIIDLVNLRSITIDIHSETAWIEAGATLGEVYYAIANHSKIHGFPAGSCPTVGVGGHLSGGGFGTIFRKYGLAADQIIDAKIVDVNGKLLDRTSMGEDLFWAIRGGGGSSFGVIVAWKVKLVPVPPKVTIFNIPKTIDEGAANIFMKWQTIADKLPGELFLHSVMGVVNSSSSSVGKTVTVSFTALYLGSVDSLLSLMQKNFAELGVQRENCTEMSWIQSVLSFAGFSIDDPLEVLLQRNGTSGRFKAKSDYVTEPIPMIGVDGLWKILLEENSPVLILTPYGARMSEISEYETPFPHRNGSIYGIQYLVYWDSNEETQKHIDWMRKLYAYMEPYVSKDPRAAYLNYIDLDLGVNRGNTTYEEAKVWGLKYFKYNFERLARIKAKVDPSNFFRHEQSIPPLFK</sequence>
<dbReference type="EMBL" id="CM039439">
    <property type="protein sequence ID" value="KAI4297145.1"/>
    <property type="molecule type" value="Genomic_DNA"/>
</dbReference>
<protein>
    <submittedName>
        <fullName evidence="1">Uncharacterized protein</fullName>
    </submittedName>
</protein>
<organism evidence="1 2">
    <name type="scientific">Bauhinia variegata</name>
    <name type="common">Purple orchid tree</name>
    <name type="synonym">Phanera variegata</name>
    <dbReference type="NCBI Taxonomy" id="167791"/>
    <lineage>
        <taxon>Eukaryota</taxon>
        <taxon>Viridiplantae</taxon>
        <taxon>Streptophyta</taxon>
        <taxon>Embryophyta</taxon>
        <taxon>Tracheophyta</taxon>
        <taxon>Spermatophyta</taxon>
        <taxon>Magnoliopsida</taxon>
        <taxon>eudicotyledons</taxon>
        <taxon>Gunneridae</taxon>
        <taxon>Pentapetalae</taxon>
        <taxon>rosids</taxon>
        <taxon>fabids</taxon>
        <taxon>Fabales</taxon>
        <taxon>Fabaceae</taxon>
        <taxon>Cercidoideae</taxon>
        <taxon>Cercideae</taxon>
        <taxon>Bauhiniinae</taxon>
        <taxon>Bauhinia</taxon>
    </lineage>
</organism>
<reference evidence="1 2" key="1">
    <citation type="journal article" date="2022" name="DNA Res.">
        <title>Chromosomal-level genome assembly of the orchid tree Bauhinia variegata (Leguminosae; Cercidoideae) supports the allotetraploid origin hypothesis of Bauhinia.</title>
        <authorList>
            <person name="Zhong Y."/>
            <person name="Chen Y."/>
            <person name="Zheng D."/>
            <person name="Pang J."/>
            <person name="Liu Y."/>
            <person name="Luo S."/>
            <person name="Meng S."/>
            <person name="Qian L."/>
            <person name="Wei D."/>
            <person name="Dai S."/>
            <person name="Zhou R."/>
        </authorList>
    </citation>
    <scope>NUCLEOTIDE SEQUENCE [LARGE SCALE GENOMIC DNA]</scope>
    <source>
        <strain evidence="1">BV-YZ2020</strain>
    </source>
</reference>
<name>A0ACB9KIS1_BAUVA</name>
<evidence type="ECO:0000313" key="1">
    <source>
        <dbReference type="EMBL" id="KAI4297145.1"/>
    </source>
</evidence>